<gene>
    <name evidence="9" type="ORF">Ahy_A09g046692</name>
</gene>
<name>A0A445BQI7_ARAHY</name>
<feature type="region of interest" description="Disordered" evidence="8">
    <location>
        <begin position="283"/>
        <end position="334"/>
    </location>
</feature>
<feature type="compositionally biased region" description="Polar residues" evidence="8">
    <location>
        <begin position="308"/>
        <end position="334"/>
    </location>
</feature>
<dbReference type="GO" id="GO:0007064">
    <property type="term" value="P:mitotic sister chromatid cohesion"/>
    <property type="evidence" value="ECO:0007669"/>
    <property type="project" value="InterPro"/>
</dbReference>
<feature type="region of interest" description="Disordered" evidence="8">
    <location>
        <begin position="959"/>
        <end position="996"/>
    </location>
</feature>
<feature type="compositionally biased region" description="Basic and acidic residues" evidence="8">
    <location>
        <begin position="571"/>
        <end position="593"/>
    </location>
</feature>
<feature type="compositionally biased region" description="Basic and acidic residues" evidence="8">
    <location>
        <begin position="983"/>
        <end position="996"/>
    </location>
</feature>
<dbReference type="EMBL" id="SDMP01000009">
    <property type="protein sequence ID" value="RYR40949.1"/>
    <property type="molecule type" value="Genomic_DNA"/>
</dbReference>
<feature type="compositionally biased region" description="Basic and acidic residues" evidence="8">
    <location>
        <begin position="656"/>
        <end position="671"/>
    </location>
</feature>
<feature type="compositionally biased region" description="Polar residues" evidence="8">
    <location>
        <begin position="639"/>
        <end position="655"/>
    </location>
</feature>
<keyword evidence="4" id="KW-0498">Mitosis</keyword>
<dbReference type="CDD" id="cd20404">
    <property type="entry name" value="Tudor_Agenet_AtEML-like"/>
    <property type="match status" value="1"/>
</dbReference>
<evidence type="ECO:0008006" key="11">
    <source>
        <dbReference type="Google" id="ProtNLM"/>
    </source>
</evidence>
<dbReference type="Pfam" id="PF20168">
    <property type="entry name" value="PDS5"/>
    <property type="match status" value="1"/>
</dbReference>
<evidence type="ECO:0000256" key="4">
    <source>
        <dbReference type="ARBA" id="ARBA00022776"/>
    </source>
</evidence>
<evidence type="ECO:0000256" key="6">
    <source>
        <dbReference type="ARBA" id="ARBA00023242"/>
    </source>
</evidence>
<dbReference type="Proteomes" id="UP000289738">
    <property type="component" value="Chromosome A09"/>
</dbReference>
<dbReference type="InterPro" id="IPR039776">
    <property type="entry name" value="Pds5"/>
</dbReference>
<dbReference type="GO" id="GO:0006281">
    <property type="term" value="P:DNA repair"/>
    <property type="evidence" value="ECO:0007669"/>
    <property type="project" value="UniProtKB-KW"/>
</dbReference>
<organism evidence="9 10">
    <name type="scientific">Arachis hypogaea</name>
    <name type="common">Peanut</name>
    <dbReference type="NCBI Taxonomy" id="3818"/>
    <lineage>
        <taxon>Eukaryota</taxon>
        <taxon>Viridiplantae</taxon>
        <taxon>Streptophyta</taxon>
        <taxon>Embryophyta</taxon>
        <taxon>Tracheophyta</taxon>
        <taxon>Spermatophyta</taxon>
        <taxon>Magnoliopsida</taxon>
        <taxon>eudicotyledons</taxon>
        <taxon>Gunneridae</taxon>
        <taxon>Pentapetalae</taxon>
        <taxon>rosids</taxon>
        <taxon>fabids</taxon>
        <taxon>Fabales</taxon>
        <taxon>Fabaceae</taxon>
        <taxon>Papilionoideae</taxon>
        <taxon>50 kb inversion clade</taxon>
        <taxon>dalbergioids sensu lato</taxon>
        <taxon>Dalbergieae</taxon>
        <taxon>Pterocarpus clade</taxon>
        <taxon>Arachis</taxon>
    </lineage>
</organism>
<dbReference type="GO" id="GO:0051301">
    <property type="term" value="P:cell division"/>
    <property type="evidence" value="ECO:0007669"/>
    <property type="project" value="UniProtKB-KW"/>
</dbReference>
<evidence type="ECO:0000256" key="8">
    <source>
        <dbReference type="SAM" id="MobiDB-lite"/>
    </source>
</evidence>
<comment type="caution">
    <text evidence="9">The sequence shown here is derived from an EMBL/GenBank/DDBJ whole genome shotgun (WGS) entry which is preliminary data.</text>
</comment>
<feature type="compositionally biased region" description="Basic and acidic residues" evidence="8">
    <location>
        <begin position="451"/>
        <end position="461"/>
    </location>
</feature>
<dbReference type="SUPFAM" id="SSF48371">
    <property type="entry name" value="ARM repeat"/>
    <property type="match status" value="1"/>
</dbReference>
<keyword evidence="7" id="KW-0131">Cell cycle</keyword>
<evidence type="ECO:0000256" key="3">
    <source>
        <dbReference type="ARBA" id="ARBA00022763"/>
    </source>
</evidence>
<keyword evidence="6" id="KW-0539">Nucleus</keyword>
<accession>A0A445BQI7</accession>
<keyword evidence="3" id="KW-0227">DNA damage</keyword>
<dbReference type="GO" id="GO:0000785">
    <property type="term" value="C:chromatin"/>
    <property type="evidence" value="ECO:0007669"/>
    <property type="project" value="TreeGrafter"/>
</dbReference>
<feature type="region of interest" description="Disordered" evidence="8">
    <location>
        <begin position="422"/>
        <end position="748"/>
    </location>
</feature>
<evidence type="ECO:0000256" key="2">
    <source>
        <dbReference type="ARBA" id="ARBA00022618"/>
    </source>
</evidence>
<dbReference type="PANTHER" id="PTHR12663:SF69">
    <property type="entry name" value="SISTER CHROMATID COHESION PROTEIN PDS5 HOMOLOG E"/>
    <property type="match status" value="1"/>
</dbReference>
<dbReference type="GO" id="GO:0035825">
    <property type="term" value="P:homologous recombination"/>
    <property type="evidence" value="ECO:0007669"/>
    <property type="project" value="UniProtKB-ARBA"/>
</dbReference>
<evidence type="ECO:0000313" key="10">
    <source>
        <dbReference type="Proteomes" id="UP000289738"/>
    </source>
</evidence>
<evidence type="ECO:0000256" key="5">
    <source>
        <dbReference type="ARBA" id="ARBA00023204"/>
    </source>
</evidence>
<keyword evidence="10" id="KW-1185">Reference proteome</keyword>
<dbReference type="GO" id="GO:0005634">
    <property type="term" value="C:nucleus"/>
    <property type="evidence" value="ECO:0007669"/>
    <property type="project" value="UniProtKB-SubCell"/>
</dbReference>
<reference evidence="9 10" key="1">
    <citation type="submission" date="2019-01" db="EMBL/GenBank/DDBJ databases">
        <title>Sequencing of cultivated peanut Arachis hypogaea provides insights into genome evolution and oil improvement.</title>
        <authorList>
            <person name="Chen X."/>
        </authorList>
    </citation>
    <scope>NUCLEOTIDE SEQUENCE [LARGE SCALE GENOMIC DNA]</scope>
    <source>
        <strain evidence="10">cv. Fuhuasheng</strain>
        <tissue evidence="9">Leaves</tissue>
    </source>
</reference>
<feature type="compositionally biased region" description="Polar residues" evidence="8">
    <location>
        <begin position="525"/>
        <end position="548"/>
    </location>
</feature>
<feature type="compositionally biased region" description="Basic residues" evidence="8">
    <location>
        <begin position="489"/>
        <end position="498"/>
    </location>
</feature>
<feature type="compositionally biased region" description="Basic and acidic residues" evidence="8">
    <location>
        <begin position="512"/>
        <end position="524"/>
    </location>
</feature>
<evidence type="ECO:0000256" key="7">
    <source>
        <dbReference type="ARBA" id="ARBA00023306"/>
    </source>
</evidence>
<protein>
    <recommendedName>
        <fullName evidence="11">Tudor domain-containing protein</fullName>
    </recommendedName>
</protein>
<dbReference type="PANTHER" id="PTHR12663">
    <property type="entry name" value="ANDROGEN INDUCED INHIBITOR OF PROLIFERATION AS3 / PDS5-RELATED"/>
    <property type="match status" value="1"/>
</dbReference>
<keyword evidence="2" id="KW-0132">Cell division</keyword>
<feature type="compositionally biased region" description="Low complexity" evidence="8">
    <location>
        <begin position="499"/>
        <end position="511"/>
    </location>
</feature>
<feature type="compositionally biased region" description="Basic and acidic residues" evidence="8">
    <location>
        <begin position="719"/>
        <end position="732"/>
    </location>
</feature>
<dbReference type="InterPro" id="IPR016024">
    <property type="entry name" value="ARM-type_fold"/>
</dbReference>
<dbReference type="Gene3D" id="2.30.30.140">
    <property type="match status" value="1"/>
</dbReference>
<feature type="compositionally biased region" description="Basic residues" evidence="8">
    <location>
        <begin position="611"/>
        <end position="621"/>
    </location>
</feature>
<evidence type="ECO:0000313" key="9">
    <source>
        <dbReference type="EMBL" id="RYR40949.1"/>
    </source>
</evidence>
<dbReference type="STRING" id="3818.A0A445BQI7"/>
<feature type="compositionally biased region" description="Basic residues" evidence="8">
    <location>
        <begin position="424"/>
        <end position="434"/>
    </location>
</feature>
<dbReference type="AlphaFoldDB" id="A0A445BQI7"/>
<evidence type="ECO:0000256" key="1">
    <source>
        <dbReference type="ARBA" id="ARBA00004123"/>
    </source>
</evidence>
<comment type="subcellular location">
    <subcellularLocation>
        <location evidence="1">Nucleus</location>
    </subcellularLocation>
</comment>
<feature type="compositionally biased region" description="Polar residues" evidence="8">
    <location>
        <begin position="435"/>
        <end position="446"/>
    </location>
</feature>
<proteinExistence type="predicted"/>
<sequence length="996" mass="111288">MASTNETENLGESDTLMKLKHVGRKLLRCNVPVDELLELLDNLDLILSTVNQLPSEPMQEALVPSMKALISDELLRHTDEDVKISVTSCIAEITRITAPDTPYDDEQMKEIFNLMVAAFDKLSDISGHYYEKVLSILDNVAKIRLCLVMLDLECDNLIIEMFQHFLRIVRSNHLQDVIDSMELIMTLVLDESDEVSADLLRPLLDSLRKENQTISPTSWTLAEKVVTNSSVKLKPYLLRAVESSGRALNEYAQIVTSICQNESESSQHDHSNEYNKEVVQAVENEPDVPKDADEQATTATTRIDAEEQPTTVTSQIDAEEQPTTVTSQIDAEEQPTTVTAQIDAEEQPTTVTAQIDAEEQPATTTTKIDAAKDAVEQLSDVNKGLKPDITCERGAEIIEETNLNIISAHGSTMDDQIIIESGSKRKPHPAHTKNSKSSDTQANSEAGNLDAVKESRTETHPNTRSIKRGRKPNSLMNAEEGYDHSWIRSGKKTRKLTSSKKNGNSSSVSLLPEDHTSQNDEMQSKPETASEAQASQLEKENTPQPVQSKKTRNVSRDSSPNENPASGKENVPSKHKDTCEEHKVLASETKTDNNTDVSAPSPNPNFPDGSRRKRGRPRKKVSTGNQDVDPNCLSKSMKDNSSPQPEGNSSESPNDNLKKESKVRKDSEVKPHTSIRKIKFTMKSDKKNAAAPKSVVVGMEPKVPCEDDQKQKSAVNVEVENREEDKPPSQKEAKKRKKLKSTANKDLDKSSADEELITGFASKTLNGVEKTPQTRLTRRHAKGKESKTVDLVEPLPGSKIMVWWPADKTFYEGVVESYDPVKKRHTVRWLRLVLFSLLMHLLCRCELYTLSIFHVLVLYTDGETERLNLKKEKWVAASAELHYATRYKDLRFRDSPRHRIRKYNPVFIVMCRTQMNNNEISKLELAKGVKVNSKKSRGRPCAGTSKSKSVKSVILSALDKSSSADDAPDHPPAGNTKAKRSKMGSELRKKRKMLEF</sequence>
<keyword evidence="5" id="KW-0234">DNA repair</keyword>